<name>A0A2J8RMG7_PONAB</name>
<proteinExistence type="predicted"/>
<gene>
    <name evidence="1" type="ORF">CR201_G0049732</name>
</gene>
<sequence length="57" mass="6055">MDPGDPAGDPAAGERCRTGTHGLLRLFLHLSRVGCLQSATPQLAGPPEQPRHPLEQT</sequence>
<reference evidence="1" key="1">
    <citation type="submission" date="2017-12" db="EMBL/GenBank/DDBJ databases">
        <title>High-resolution comparative analysis of great ape genomes.</title>
        <authorList>
            <person name="Pollen A."/>
            <person name="Hastie A."/>
            <person name="Hormozdiari F."/>
            <person name="Dougherty M."/>
            <person name="Liu R."/>
            <person name="Chaisson M."/>
            <person name="Hoppe E."/>
            <person name="Hill C."/>
            <person name="Pang A."/>
            <person name="Hillier L."/>
            <person name="Baker C."/>
            <person name="Armstrong J."/>
            <person name="Shendure J."/>
            <person name="Paten B."/>
            <person name="Wilson R."/>
            <person name="Chao H."/>
            <person name="Schneider V."/>
            <person name="Ventura M."/>
            <person name="Kronenberg Z."/>
            <person name="Murali S."/>
            <person name="Gordon D."/>
            <person name="Cantsilieris S."/>
            <person name="Munson K."/>
            <person name="Nelson B."/>
            <person name="Raja A."/>
            <person name="Underwood J."/>
            <person name="Diekhans M."/>
            <person name="Fiddes I."/>
            <person name="Haussler D."/>
            <person name="Eichler E."/>
        </authorList>
    </citation>
    <scope>NUCLEOTIDE SEQUENCE [LARGE SCALE GENOMIC DNA]</scope>
    <source>
        <strain evidence="1">Susie</strain>
    </source>
</reference>
<comment type="caution">
    <text evidence="1">The sequence shown here is derived from an EMBL/GenBank/DDBJ whole genome shotgun (WGS) entry which is preliminary data.</text>
</comment>
<dbReference type="EMBL" id="NDHI03003669">
    <property type="protein sequence ID" value="PNJ09700.1"/>
    <property type="molecule type" value="Genomic_DNA"/>
</dbReference>
<dbReference type="AlphaFoldDB" id="A0A2J8RMG7"/>
<evidence type="ECO:0000313" key="1">
    <source>
        <dbReference type="EMBL" id="PNJ09700.1"/>
    </source>
</evidence>
<accession>A0A2J8RMG7</accession>
<feature type="non-terminal residue" evidence="1">
    <location>
        <position position="57"/>
    </location>
</feature>
<protein>
    <submittedName>
        <fullName evidence="1">EXD3 isoform 3</fullName>
    </submittedName>
</protein>
<organism evidence="1">
    <name type="scientific">Pongo abelii</name>
    <name type="common">Sumatran orangutan</name>
    <name type="synonym">Pongo pygmaeus abelii</name>
    <dbReference type="NCBI Taxonomy" id="9601"/>
    <lineage>
        <taxon>Eukaryota</taxon>
        <taxon>Metazoa</taxon>
        <taxon>Chordata</taxon>
        <taxon>Craniata</taxon>
        <taxon>Vertebrata</taxon>
        <taxon>Euteleostomi</taxon>
        <taxon>Mammalia</taxon>
        <taxon>Eutheria</taxon>
        <taxon>Euarchontoglires</taxon>
        <taxon>Primates</taxon>
        <taxon>Haplorrhini</taxon>
        <taxon>Catarrhini</taxon>
        <taxon>Hominidae</taxon>
        <taxon>Pongo</taxon>
    </lineage>
</organism>